<comment type="caution">
    <text evidence="2">The sequence shown here is derived from an EMBL/GenBank/DDBJ whole genome shotgun (WGS) entry which is preliminary data.</text>
</comment>
<feature type="compositionally biased region" description="Basic and acidic residues" evidence="1">
    <location>
        <begin position="34"/>
        <end position="64"/>
    </location>
</feature>
<accession>A0A9P7NCX6</accession>
<evidence type="ECO:0000313" key="3">
    <source>
        <dbReference type="Proteomes" id="UP000748025"/>
    </source>
</evidence>
<dbReference type="AlphaFoldDB" id="A0A9P7NCX6"/>
<sequence length="147" mass="16350">MAHMPPKAKKLPFKPTALGKTASRLAGAGGASADTKKEQYGDDGLDLFRRSKEMQPIMEAERERRLLRKQRKQKQKQKQEEEEEEQRRKAAATAGKRPWDSGGDEYNEAESSDLAARVTPQGSQSTEEAFRSTTPINVDLGGFGEEV</sequence>
<evidence type="ECO:0000256" key="1">
    <source>
        <dbReference type="SAM" id="MobiDB-lite"/>
    </source>
</evidence>
<feature type="compositionally biased region" description="Polar residues" evidence="1">
    <location>
        <begin position="120"/>
        <end position="136"/>
    </location>
</feature>
<feature type="compositionally biased region" description="Acidic residues" evidence="1">
    <location>
        <begin position="102"/>
        <end position="111"/>
    </location>
</feature>
<keyword evidence="3" id="KW-1185">Reference proteome</keyword>
<name>A0A9P7NCX6_9HYPO</name>
<dbReference type="EMBL" id="SRPW01000610">
    <property type="protein sequence ID" value="KAG6013324.1"/>
    <property type="molecule type" value="Genomic_DNA"/>
</dbReference>
<dbReference type="OrthoDB" id="10634699at2759"/>
<gene>
    <name evidence="2" type="ORF">E4U43_007353</name>
</gene>
<reference evidence="2" key="1">
    <citation type="journal article" date="2020" name="bioRxiv">
        <title>Whole genome comparisons of ergot fungi reveals the divergence and evolution of species within the genus Claviceps are the result of varying mechanisms driving genome evolution and host range expansion.</title>
        <authorList>
            <person name="Wyka S.A."/>
            <person name="Mondo S.J."/>
            <person name="Liu M."/>
            <person name="Dettman J."/>
            <person name="Nalam V."/>
            <person name="Broders K.D."/>
        </authorList>
    </citation>
    <scope>NUCLEOTIDE SEQUENCE</scope>
    <source>
        <strain evidence="2">CCC 602</strain>
    </source>
</reference>
<organism evidence="2 3">
    <name type="scientific">Claviceps pusilla</name>
    <dbReference type="NCBI Taxonomy" id="123648"/>
    <lineage>
        <taxon>Eukaryota</taxon>
        <taxon>Fungi</taxon>
        <taxon>Dikarya</taxon>
        <taxon>Ascomycota</taxon>
        <taxon>Pezizomycotina</taxon>
        <taxon>Sordariomycetes</taxon>
        <taxon>Hypocreomycetidae</taxon>
        <taxon>Hypocreales</taxon>
        <taxon>Clavicipitaceae</taxon>
        <taxon>Claviceps</taxon>
    </lineage>
</organism>
<feature type="non-terminal residue" evidence="2">
    <location>
        <position position="147"/>
    </location>
</feature>
<dbReference type="Proteomes" id="UP000748025">
    <property type="component" value="Unassembled WGS sequence"/>
</dbReference>
<feature type="compositionally biased region" description="Basic residues" evidence="1">
    <location>
        <begin position="65"/>
        <end position="76"/>
    </location>
</feature>
<protein>
    <submittedName>
        <fullName evidence="2">Uncharacterized protein</fullName>
    </submittedName>
</protein>
<feature type="region of interest" description="Disordered" evidence="1">
    <location>
        <begin position="1"/>
        <end position="147"/>
    </location>
</feature>
<evidence type="ECO:0000313" key="2">
    <source>
        <dbReference type="EMBL" id="KAG6013324.1"/>
    </source>
</evidence>
<proteinExistence type="predicted"/>
<feature type="compositionally biased region" description="Basic residues" evidence="1">
    <location>
        <begin position="1"/>
        <end position="12"/>
    </location>
</feature>